<evidence type="ECO:0000313" key="5">
    <source>
        <dbReference type="EMBL" id="RMT38637.1"/>
    </source>
</evidence>
<sequence length="140" mass="15503">MQLRCYGQCRRRACYPSATRRHSPSVTSGSGAQAMTEFKRIPPEQAQALREQGAVLVDVRDPQAFESNHIPDSVHLDNHSIADFIREADLDKPLVVVCYHGNSSQSAAAYLVSQGFSDVYSVDGGFELWRATYPQETVQG</sequence>
<accession>A0A3M5KSE9</accession>
<dbReference type="SMART" id="SM00450">
    <property type="entry name" value="RHOD"/>
    <property type="match status" value="1"/>
</dbReference>
<dbReference type="CDD" id="cd01444">
    <property type="entry name" value="GlpE_ST"/>
    <property type="match status" value="1"/>
</dbReference>
<evidence type="ECO:0000256" key="2">
    <source>
        <dbReference type="ARBA" id="ARBA00022679"/>
    </source>
</evidence>
<dbReference type="InterPro" id="IPR001763">
    <property type="entry name" value="Rhodanese-like_dom"/>
</dbReference>
<comment type="function">
    <text evidence="3">Transferase that catalyzes the transfer of sulfur from thiosulfate to thiophilic acceptors such as cyanide or dithiols. May function in a CysM-independent thiosulfate assimilation pathway by catalyzing the conversion of thiosulfate to sulfite, which can then be used for L-cysteine biosynthesis.</text>
</comment>
<protein>
    <recommendedName>
        <fullName evidence="3">Thiosulfate sulfurtransferase GlpE</fullName>
        <ecNumber evidence="3">2.8.1.1</ecNumber>
    </recommendedName>
</protein>
<dbReference type="GO" id="GO:0103041">
    <property type="term" value="F:thiosulfate-thioredoxin sulfurtransferase activity"/>
    <property type="evidence" value="ECO:0007669"/>
    <property type="project" value="RHEA"/>
</dbReference>
<dbReference type="InterPro" id="IPR050229">
    <property type="entry name" value="GlpE_sulfurtransferase"/>
</dbReference>
<dbReference type="SUPFAM" id="SSF52821">
    <property type="entry name" value="Rhodanese/Cell cycle control phosphatase"/>
    <property type="match status" value="1"/>
</dbReference>
<comment type="subcellular location">
    <subcellularLocation>
        <location evidence="3">Cytoplasm</location>
    </subcellularLocation>
</comment>
<comment type="catalytic activity">
    <reaction evidence="3">
        <text>thiosulfate + [thioredoxin]-dithiol = [thioredoxin]-disulfide + hydrogen sulfide + sulfite + 2 H(+)</text>
        <dbReference type="Rhea" id="RHEA:83859"/>
        <dbReference type="Rhea" id="RHEA-COMP:10698"/>
        <dbReference type="Rhea" id="RHEA-COMP:10700"/>
        <dbReference type="ChEBI" id="CHEBI:15378"/>
        <dbReference type="ChEBI" id="CHEBI:17359"/>
        <dbReference type="ChEBI" id="CHEBI:29919"/>
        <dbReference type="ChEBI" id="CHEBI:29950"/>
        <dbReference type="ChEBI" id="CHEBI:33542"/>
        <dbReference type="ChEBI" id="CHEBI:50058"/>
    </reaction>
</comment>
<dbReference type="PROSITE" id="PS50206">
    <property type="entry name" value="RHODANESE_3"/>
    <property type="match status" value="1"/>
</dbReference>
<name>A0A3M5KSE9_PSESX</name>
<comment type="catalytic activity">
    <reaction evidence="3">
        <text>thiosulfate + hydrogen cyanide = thiocyanate + sulfite + 2 H(+)</text>
        <dbReference type="Rhea" id="RHEA:16881"/>
        <dbReference type="ChEBI" id="CHEBI:15378"/>
        <dbReference type="ChEBI" id="CHEBI:17359"/>
        <dbReference type="ChEBI" id="CHEBI:18022"/>
        <dbReference type="ChEBI" id="CHEBI:18407"/>
        <dbReference type="ChEBI" id="CHEBI:33542"/>
        <dbReference type="EC" id="2.8.1.1"/>
    </reaction>
</comment>
<comment type="similarity">
    <text evidence="3">Belongs to the GlpE family.</text>
</comment>
<evidence type="ECO:0000256" key="1">
    <source>
        <dbReference type="ARBA" id="ARBA00022490"/>
    </source>
</evidence>
<dbReference type="PANTHER" id="PTHR43031:SF6">
    <property type="entry name" value="THIOSULFATE SULFURTRANSFERASE GLPE"/>
    <property type="match status" value="1"/>
</dbReference>
<dbReference type="HAMAP" id="MF_01009">
    <property type="entry name" value="Thiosulf_sulfurtr"/>
    <property type="match status" value="1"/>
</dbReference>
<dbReference type="GO" id="GO:0004792">
    <property type="term" value="F:thiosulfate-cyanide sulfurtransferase activity"/>
    <property type="evidence" value="ECO:0007669"/>
    <property type="project" value="UniProtKB-UniRule"/>
</dbReference>
<feature type="active site" description="Cysteine persulfide intermediate" evidence="3">
    <location>
        <position position="98"/>
    </location>
</feature>
<dbReference type="Gene3D" id="3.40.250.10">
    <property type="entry name" value="Rhodanese-like domain"/>
    <property type="match status" value="1"/>
</dbReference>
<keyword evidence="2 3" id="KW-0808">Transferase</keyword>
<comment type="caution">
    <text evidence="5">The sequence shown here is derived from an EMBL/GenBank/DDBJ whole genome shotgun (WGS) entry which is preliminary data.</text>
</comment>
<gene>
    <name evidence="3" type="primary">glpE</name>
    <name evidence="5" type="ORF">ALP48_05391</name>
</gene>
<dbReference type="EMBL" id="RBTH01000392">
    <property type="protein sequence ID" value="RMT38637.1"/>
    <property type="molecule type" value="Genomic_DNA"/>
</dbReference>
<dbReference type="Proteomes" id="UP000268096">
    <property type="component" value="Unassembled WGS sequence"/>
</dbReference>
<dbReference type="InterPro" id="IPR023695">
    <property type="entry name" value="Thiosulf_sulfurTrfase"/>
</dbReference>
<dbReference type="PANTHER" id="PTHR43031">
    <property type="entry name" value="FAD-DEPENDENT OXIDOREDUCTASE"/>
    <property type="match status" value="1"/>
</dbReference>
<organism evidence="5 6">
    <name type="scientific">Pseudomonas syringae pv. solidagae</name>
    <dbReference type="NCBI Taxonomy" id="264458"/>
    <lineage>
        <taxon>Bacteria</taxon>
        <taxon>Pseudomonadati</taxon>
        <taxon>Pseudomonadota</taxon>
        <taxon>Gammaproteobacteria</taxon>
        <taxon>Pseudomonadales</taxon>
        <taxon>Pseudomonadaceae</taxon>
        <taxon>Pseudomonas</taxon>
        <taxon>Pseudomonas syringae</taxon>
    </lineage>
</organism>
<dbReference type="EC" id="2.8.1.1" evidence="3"/>
<dbReference type="InterPro" id="IPR036873">
    <property type="entry name" value="Rhodanese-like_dom_sf"/>
</dbReference>
<keyword evidence="1 3" id="KW-0963">Cytoplasm</keyword>
<dbReference type="Pfam" id="PF00581">
    <property type="entry name" value="Rhodanese"/>
    <property type="match status" value="1"/>
</dbReference>
<dbReference type="GO" id="GO:0005737">
    <property type="term" value="C:cytoplasm"/>
    <property type="evidence" value="ECO:0007669"/>
    <property type="project" value="UniProtKB-SubCell"/>
</dbReference>
<reference evidence="5 6" key="1">
    <citation type="submission" date="2018-08" db="EMBL/GenBank/DDBJ databases">
        <title>Recombination of ecologically and evolutionarily significant loci maintains genetic cohesion in the Pseudomonas syringae species complex.</title>
        <authorList>
            <person name="Dillon M."/>
            <person name="Thakur S."/>
            <person name="Almeida R.N.D."/>
            <person name="Weir B.S."/>
            <person name="Guttman D.S."/>
        </authorList>
    </citation>
    <scope>NUCLEOTIDE SEQUENCE [LARGE SCALE GENOMIC DNA]</scope>
    <source>
        <strain evidence="5 6">ICMP 16926</strain>
    </source>
</reference>
<evidence type="ECO:0000313" key="6">
    <source>
        <dbReference type="Proteomes" id="UP000268096"/>
    </source>
</evidence>
<feature type="domain" description="Rhodanese" evidence="4">
    <location>
        <begin position="50"/>
        <end position="138"/>
    </location>
</feature>
<dbReference type="NCBIfam" id="NF001195">
    <property type="entry name" value="PRK00162.1"/>
    <property type="match status" value="1"/>
</dbReference>
<evidence type="ECO:0000256" key="3">
    <source>
        <dbReference type="HAMAP-Rule" id="MF_01009"/>
    </source>
</evidence>
<evidence type="ECO:0000259" key="4">
    <source>
        <dbReference type="PROSITE" id="PS50206"/>
    </source>
</evidence>
<dbReference type="AlphaFoldDB" id="A0A3M5KSE9"/>
<proteinExistence type="inferred from homology"/>